<dbReference type="EMBL" id="BTRK01000002">
    <property type="protein sequence ID" value="GMR38274.1"/>
    <property type="molecule type" value="Genomic_DNA"/>
</dbReference>
<organism evidence="2 4">
    <name type="scientific">Pristionchus mayeri</name>
    <dbReference type="NCBI Taxonomy" id="1317129"/>
    <lineage>
        <taxon>Eukaryota</taxon>
        <taxon>Metazoa</taxon>
        <taxon>Ecdysozoa</taxon>
        <taxon>Nematoda</taxon>
        <taxon>Chromadorea</taxon>
        <taxon>Rhabditida</taxon>
        <taxon>Rhabditina</taxon>
        <taxon>Diplogasteromorpha</taxon>
        <taxon>Diplogasteroidea</taxon>
        <taxon>Neodiplogasteridae</taxon>
        <taxon>Pristionchus</taxon>
    </lineage>
</organism>
<name>A0AAN5C5J7_9BILA</name>
<keyword evidence="1" id="KW-1133">Transmembrane helix</keyword>
<gene>
    <name evidence="2" type="ORF">PMAYCL1PPCAC_08463</name>
    <name evidence="3" type="ORF">PMAYCL1PPCAC_08469</name>
</gene>
<evidence type="ECO:0000313" key="2">
    <source>
        <dbReference type="EMBL" id="GMR38268.1"/>
    </source>
</evidence>
<feature type="non-terminal residue" evidence="2">
    <location>
        <position position="146"/>
    </location>
</feature>
<comment type="caution">
    <text evidence="2">The sequence shown here is derived from an EMBL/GenBank/DDBJ whole genome shotgun (WGS) entry which is preliminary data.</text>
</comment>
<accession>A0AAN5C5J7</accession>
<feature type="transmembrane region" description="Helical" evidence="1">
    <location>
        <begin position="12"/>
        <end position="37"/>
    </location>
</feature>
<evidence type="ECO:0000256" key="1">
    <source>
        <dbReference type="SAM" id="Phobius"/>
    </source>
</evidence>
<feature type="transmembrane region" description="Helical" evidence="1">
    <location>
        <begin position="49"/>
        <end position="75"/>
    </location>
</feature>
<reference evidence="2" key="2">
    <citation type="submission" date="2023-06" db="EMBL/GenBank/DDBJ databases">
        <title>Genome assembly of Pristionchus species.</title>
        <authorList>
            <person name="Yoshida K."/>
            <person name="Sommer R.J."/>
        </authorList>
    </citation>
    <scope>NUCLEOTIDE SEQUENCE</scope>
    <source>
        <strain evidence="2 4">RS5460</strain>
    </source>
</reference>
<keyword evidence="1" id="KW-0472">Membrane</keyword>
<dbReference type="AlphaFoldDB" id="A0AAN5C5J7"/>
<evidence type="ECO:0000313" key="4">
    <source>
        <dbReference type="Proteomes" id="UP001328107"/>
    </source>
</evidence>
<protein>
    <submittedName>
        <fullName evidence="2">Uncharacterized protein</fullName>
    </submittedName>
</protein>
<keyword evidence="1" id="KW-0812">Transmembrane</keyword>
<feature type="transmembrane region" description="Helical" evidence="1">
    <location>
        <begin position="113"/>
        <end position="138"/>
    </location>
</feature>
<reference evidence="4" key="1">
    <citation type="submission" date="2022-10" db="EMBL/GenBank/DDBJ databases">
        <title>Genome assembly of Pristionchus species.</title>
        <authorList>
            <person name="Yoshida K."/>
            <person name="Sommer R.J."/>
        </authorList>
    </citation>
    <scope>NUCLEOTIDE SEQUENCE [LARGE SCALE GENOMIC DNA]</scope>
    <source>
        <strain evidence="4">RS5460</strain>
    </source>
</reference>
<feature type="transmembrane region" description="Helical" evidence="1">
    <location>
        <begin position="87"/>
        <end position="107"/>
    </location>
</feature>
<dbReference type="EMBL" id="BTRK01000002">
    <property type="protein sequence ID" value="GMR38268.1"/>
    <property type="molecule type" value="Genomic_DNA"/>
</dbReference>
<evidence type="ECO:0000313" key="3">
    <source>
        <dbReference type="EMBL" id="GMR38274.1"/>
    </source>
</evidence>
<dbReference type="Proteomes" id="UP001328107">
    <property type="component" value="Unassembled WGS sequence"/>
</dbReference>
<keyword evidence="4" id="KW-1185">Reference proteome</keyword>
<proteinExistence type="predicted"/>
<sequence length="146" mass="16633">MIPARICCCSSVAAGMLCSFAAIFVYSSMVVRIVLIADDLGDDKIYLYQLYPISGLIVFEFIMFFFISIAIYTLLHVLIIIMHVVKIVILAVYASLLIVLFIFYYSPECSSKLIVATCVYLVIFTTSILDAICHYCFIYRLILYRK</sequence>